<proteinExistence type="predicted"/>
<evidence type="ECO:0000256" key="2">
    <source>
        <dbReference type="ARBA" id="ARBA00022771"/>
    </source>
</evidence>
<evidence type="ECO:0000256" key="1">
    <source>
        <dbReference type="ARBA" id="ARBA00022723"/>
    </source>
</evidence>
<evidence type="ECO:0008006" key="6">
    <source>
        <dbReference type="Google" id="ProtNLM"/>
    </source>
</evidence>
<organism evidence="4 5">
    <name type="scientific">Reticulomyxa filosa</name>
    <dbReference type="NCBI Taxonomy" id="46433"/>
    <lineage>
        <taxon>Eukaryota</taxon>
        <taxon>Sar</taxon>
        <taxon>Rhizaria</taxon>
        <taxon>Retaria</taxon>
        <taxon>Foraminifera</taxon>
        <taxon>Monothalamids</taxon>
        <taxon>Reticulomyxidae</taxon>
        <taxon>Reticulomyxa</taxon>
    </lineage>
</organism>
<dbReference type="Proteomes" id="UP000023152">
    <property type="component" value="Unassembled WGS sequence"/>
</dbReference>
<reference evidence="4 5" key="1">
    <citation type="journal article" date="2013" name="Curr. Biol.">
        <title>The Genome of the Foraminiferan Reticulomyxa filosa.</title>
        <authorList>
            <person name="Glockner G."/>
            <person name="Hulsmann N."/>
            <person name="Schleicher M."/>
            <person name="Noegel A.A."/>
            <person name="Eichinger L."/>
            <person name="Gallinger C."/>
            <person name="Pawlowski J."/>
            <person name="Sierra R."/>
            <person name="Euteneuer U."/>
            <person name="Pillet L."/>
            <person name="Moustafa A."/>
            <person name="Platzer M."/>
            <person name="Groth M."/>
            <person name="Szafranski K."/>
            <person name="Schliwa M."/>
        </authorList>
    </citation>
    <scope>NUCLEOTIDE SEQUENCE [LARGE SCALE GENOMIC DNA]</scope>
</reference>
<dbReference type="AlphaFoldDB" id="X6LKR7"/>
<dbReference type="InterPro" id="IPR017907">
    <property type="entry name" value="Znf_RING_CS"/>
</dbReference>
<comment type="caution">
    <text evidence="4">The sequence shown here is derived from an EMBL/GenBank/DDBJ whole genome shotgun (WGS) entry which is preliminary data.</text>
</comment>
<dbReference type="PROSITE" id="PS00518">
    <property type="entry name" value="ZF_RING_1"/>
    <property type="match status" value="1"/>
</dbReference>
<keyword evidence="1" id="KW-0479">Metal-binding</keyword>
<accession>X6LKR7</accession>
<evidence type="ECO:0000313" key="5">
    <source>
        <dbReference type="Proteomes" id="UP000023152"/>
    </source>
</evidence>
<keyword evidence="3" id="KW-0862">Zinc</keyword>
<sequence length="170" mass="19200">KPRRKNEPKKCGSLLTHSDLCNLYGSYASLKLETFVKFNEQYKWPVCSICGEHICPYASLDNATNGNGNENGNENGTKQVSDRDWVVLQACAHGLCRNCLNVYVHCFEFECNQYLDIHDVALVLSAHLNVDDNGGLNTLTEMQIFEKFTILCTLPPDERDVCPKCEMVFV</sequence>
<dbReference type="GO" id="GO:0008270">
    <property type="term" value="F:zinc ion binding"/>
    <property type="evidence" value="ECO:0007669"/>
    <property type="project" value="UniProtKB-KW"/>
</dbReference>
<gene>
    <name evidence="4" type="ORF">RFI_34890</name>
</gene>
<keyword evidence="2" id="KW-0863">Zinc-finger</keyword>
<name>X6LKR7_RETFI</name>
<protein>
    <recommendedName>
        <fullName evidence="6">RING-type domain-containing protein</fullName>
    </recommendedName>
</protein>
<keyword evidence="5" id="KW-1185">Reference proteome</keyword>
<evidence type="ECO:0000313" key="4">
    <source>
        <dbReference type="EMBL" id="ETO02538.1"/>
    </source>
</evidence>
<dbReference type="EMBL" id="ASPP01035542">
    <property type="protein sequence ID" value="ETO02538.1"/>
    <property type="molecule type" value="Genomic_DNA"/>
</dbReference>
<feature type="non-terminal residue" evidence="4">
    <location>
        <position position="170"/>
    </location>
</feature>
<evidence type="ECO:0000256" key="3">
    <source>
        <dbReference type="ARBA" id="ARBA00022833"/>
    </source>
</evidence>
<feature type="non-terminal residue" evidence="4">
    <location>
        <position position="1"/>
    </location>
</feature>